<evidence type="ECO:0000256" key="1">
    <source>
        <dbReference type="RuleBase" id="RU362114"/>
    </source>
</evidence>
<dbReference type="InterPro" id="IPR012317">
    <property type="entry name" value="Poly(ADP-ribose)pol_cat_dom"/>
</dbReference>
<keyword evidence="1" id="KW-0328">Glycosyltransferase</keyword>
<gene>
    <name evidence="3" type="ORF">EVOR1521_LOCUS11941</name>
</gene>
<accession>A0AA36IDJ3</accession>
<reference evidence="3" key="1">
    <citation type="submission" date="2023-08" db="EMBL/GenBank/DDBJ databases">
        <authorList>
            <person name="Chen Y."/>
            <person name="Shah S."/>
            <person name="Dougan E. K."/>
            <person name="Thang M."/>
            <person name="Chan C."/>
        </authorList>
    </citation>
    <scope>NUCLEOTIDE SEQUENCE</scope>
</reference>
<dbReference type="PROSITE" id="PS51059">
    <property type="entry name" value="PARP_CATALYTIC"/>
    <property type="match status" value="1"/>
</dbReference>
<keyword evidence="1" id="KW-0520">NAD</keyword>
<organism evidence="3 4">
    <name type="scientific">Effrenium voratum</name>
    <dbReference type="NCBI Taxonomy" id="2562239"/>
    <lineage>
        <taxon>Eukaryota</taxon>
        <taxon>Sar</taxon>
        <taxon>Alveolata</taxon>
        <taxon>Dinophyceae</taxon>
        <taxon>Suessiales</taxon>
        <taxon>Symbiodiniaceae</taxon>
        <taxon>Effrenium</taxon>
    </lineage>
</organism>
<evidence type="ECO:0000313" key="4">
    <source>
        <dbReference type="Proteomes" id="UP001178507"/>
    </source>
</evidence>
<dbReference type="GO" id="GO:0003950">
    <property type="term" value="F:NAD+ poly-ADP-ribosyltransferase activity"/>
    <property type="evidence" value="ECO:0007669"/>
    <property type="project" value="UniProtKB-UniRule"/>
</dbReference>
<dbReference type="EMBL" id="CAUJNA010001224">
    <property type="protein sequence ID" value="CAJ1385312.1"/>
    <property type="molecule type" value="Genomic_DNA"/>
</dbReference>
<evidence type="ECO:0000259" key="2">
    <source>
        <dbReference type="PROSITE" id="PS51059"/>
    </source>
</evidence>
<proteinExistence type="predicted"/>
<keyword evidence="4" id="KW-1185">Reference proteome</keyword>
<sequence length="529" mass="60980">MKDHTQVHPVIMQAIMKLVQVLQQELRAALETRDRGKLTDGLEMLRYAKVAQLPEEDAAVRTLVAIELEEAIRSRGELELKQALLSAHQYEHRASRLYKEALDTLQQVLEEKRVEQMVRQLTDAATRGDLETLHGLLQAGKDKTTGTTLAARPEYAEAEASLKKLVRSALQRAAASCSRSAVRKACAQAAHYGFMDLPEYQRLVDLRRQLCLQNLQDATNRKEEEALQAHLQEFIEEPELLEWARKESVFQDALKAYKEILKLPAYFEDEQILSKISASYTVKREQLKDQQLREVFQEMMDATYRRIRTKDRRGDVPSRLVVQEAIVVQNLPNFVEYMRRREDIRRQCTDRPPAMMLNDMDSRSVCKTFAKLPTSGKQFHAVWRDARNLPVDPIDTQINEYYLFHGTRPEAANAITEGDFRLDLAGSNAGTLYGRGVYFSESTGKSDEYATEDTRGWCCMLVCRVTLGRVLYTDEEYPDTSALVRQCTRGDHHSVLGDREKIRSTFREMIVFDTDQAYPEFLVWYTREH</sequence>
<dbReference type="Pfam" id="PF00644">
    <property type="entry name" value="PARP"/>
    <property type="match status" value="1"/>
</dbReference>
<protein>
    <recommendedName>
        <fullName evidence="1">Poly [ADP-ribose] polymerase</fullName>
        <shortName evidence="1">PARP</shortName>
        <ecNumber evidence="1">2.4.2.-</ecNumber>
    </recommendedName>
</protein>
<dbReference type="AlphaFoldDB" id="A0AA36IDJ3"/>
<feature type="domain" description="PARP catalytic" evidence="2">
    <location>
        <begin position="331"/>
        <end position="529"/>
    </location>
</feature>
<dbReference type="InterPro" id="IPR051712">
    <property type="entry name" value="ARTD-AVP"/>
</dbReference>
<dbReference type="EC" id="2.4.2.-" evidence="1"/>
<dbReference type="Gene3D" id="3.90.228.10">
    <property type="match status" value="1"/>
</dbReference>
<evidence type="ECO:0000313" key="3">
    <source>
        <dbReference type="EMBL" id="CAJ1385312.1"/>
    </source>
</evidence>
<comment type="caution">
    <text evidence="3">The sequence shown here is derived from an EMBL/GenBank/DDBJ whole genome shotgun (WGS) entry which is preliminary data.</text>
</comment>
<dbReference type="GO" id="GO:0005634">
    <property type="term" value="C:nucleus"/>
    <property type="evidence" value="ECO:0007669"/>
    <property type="project" value="TreeGrafter"/>
</dbReference>
<dbReference type="GO" id="GO:1990404">
    <property type="term" value="F:NAD+-protein mono-ADP-ribosyltransferase activity"/>
    <property type="evidence" value="ECO:0007669"/>
    <property type="project" value="TreeGrafter"/>
</dbReference>
<dbReference type="SUPFAM" id="SSF56399">
    <property type="entry name" value="ADP-ribosylation"/>
    <property type="match status" value="1"/>
</dbReference>
<dbReference type="PANTHER" id="PTHR45740">
    <property type="entry name" value="POLY [ADP-RIBOSE] POLYMERASE"/>
    <property type="match status" value="1"/>
</dbReference>
<dbReference type="PANTHER" id="PTHR45740:SF2">
    <property type="entry name" value="POLY [ADP-RIBOSE] POLYMERASE"/>
    <property type="match status" value="1"/>
</dbReference>
<name>A0AA36IDJ3_9DINO</name>
<keyword evidence="1" id="KW-0808">Transferase</keyword>
<dbReference type="Proteomes" id="UP001178507">
    <property type="component" value="Unassembled WGS sequence"/>
</dbReference>